<accession>A0A9N9IK50</accession>
<gene>
    <name evidence="1" type="ORF">DERYTH_LOCUS15853</name>
</gene>
<keyword evidence="2" id="KW-1185">Reference proteome</keyword>
<comment type="caution">
    <text evidence="1">The sequence shown here is derived from an EMBL/GenBank/DDBJ whole genome shotgun (WGS) entry which is preliminary data.</text>
</comment>
<proteinExistence type="predicted"/>
<feature type="non-terminal residue" evidence="1">
    <location>
        <position position="1"/>
    </location>
</feature>
<dbReference type="EMBL" id="CAJVPY010013217">
    <property type="protein sequence ID" value="CAG8739240.1"/>
    <property type="molecule type" value="Genomic_DNA"/>
</dbReference>
<dbReference type="Proteomes" id="UP000789405">
    <property type="component" value="Unassembled WGS sequence"/>
</dbReference>
<evidence type="ECO:0000313" key="1">
    <source>
        <dbReference type="EMBL" id="CAG8739240.1"/>
    </source>
</evidence>
<dbReference type="AlphaFoldDB" id="A0A9N9IK50"/>
<sequence length="69" mass="8078">TPMANQRTKVKDLPCIFFNLVHYYKDQSLSTCDIPPNSEHWRNANTPAVTKKLQAFQDLIPELRDRQFS</sequence>
<name>A0A9N9IK50_9GLOM</name>
<protein>
    <submittedName>
        <fullName evidence="1">6957_t:CDS:1</fullName>
    </submittedName>
</protein>
<organism evidence="1 2">
    <name type="scientific">Dentiscutata erythropus</name>
    <dbReference type="NCBI Taxonomy" id="1348616"/>
    <lineage>
        <taxon>Eukaryota</taxon>
        <taxon>Fungi</taxon>
        <taxon>Fungi incertae sedis</taxon>
        <taxon>Mucoromycota</taxon>
        <taxon>Glomeromycotina</taxon>
        <taxon>Glomeromycetes</taxon>
        <taxon>Diversisporales</taxon>
        <taxon>Gigasporaceae</taxon>
        <taxon>Dentiscutata</taxon>
    </lineage>
</organism>
<reference evidence="1" key="1">
    <citation type="submission" date="2021-06" db="EMBL/GenBank/DDBJ databases">
        <authorList>
            <person name="Kallberg Y."/>
            <person name="Tangrot J."/>
            <person name="Rosling A."/>
        </authorList>
    </citation>
    <scope>NUCLEOTIDE SEQUENCE</scope>
    <source>
        <strain evidence="1">MA453B</strain>
    </source>
</reference>
<evidence type="ECO:0000313" key="2">
    <source>
        <dbReference type="Proteomes" id="UP000789405"/>
    </source>
</evidence>